<keyword evidence="1 5" id="KW-0597">Phosphoprotein</keyword>
<keyword evidence="3" id="KW-0238">DNA-binding</keyword>
<dbReference type="Proteomes" id="UP000248168">
    <property type="component" value="Unassembled WGS sequence"/>
</dbReference>
<dbReference type="PRINTS" id="PR00038">
    <property type="entry name" value="HTHLUXR"/>
</dbReference>
<dbReference type="InterPro" id="IPR016032">
    <property type="entry name" value="Sig_transdc_resp-reg_C-effctor"/>
</dbReference>
<dbReference type="AlphaFoldDB" id="A0A330L200"/>
<keyword evidence="4" id="KW-0804">Transcription</keyword>
<protein>
    <submittedName>
        <fullName evidence="8">Transcriptional regulator, LuxR family</fullName>
    </submittedName>
</protein>
<reference evidence="9" key="1">
    <citation type="submission" date="2018-04" db="EMBL/GenBank/DDBJ databases">
        <authorList>
            <person name="Lucker S."/>
            <person name="Sakoula D."/>
        </authorList>
    </citation>
    <scope>NUCLEOTIDE SEQUENCE [LARGE SCALE GENOMIC DNA]</scope>
</reference>
<dbReference type="InterPro" id="IPR011006">
    <property type="entry name" value="CheY-like_superfamily"/>
</dbReference>
<dbReference type="SUPFAM" id="SSF46894">
    <property type="entry name" value="C-terminal effector domain of the bipartite response regulators"/>
    <property type="match status" value="1"/>
</dbReference>
<feature type="domain" description="Response regulatory" evidence="7">
    <location>
        <begin position="2"/>
        <end position="118"/>
    </location>
</feature>
<dbReference type="RefSeq" id="WP_121987894.1">
    <property type="nucleotide sequence ID" value="NZ_OUNR01000001.1"/>
</dbReference>
<dbReference type="PROSITE" id="PS50110">
    <property type="entry name" value="RESPONSE_REGULATORY"/>
    <property type="match status" value="1"/>
</dbReference>
<dbReference type="SMART" id="SM00421">
    <property type="entry name" value="HTH_LUXR"/>
    <property type="match status" value="1"/>
</dbReference>
<dbReference type="InterPro" id="IPR058245">
    <property type="entry name" value="NreC/VraR/RcsB-like_REC"/>
</dbReference>
<dbReference type="CDD" id="cd17535">
    <property type="entry name" value="REC_NarL-like"/>
    <property type="match status" value="1"/>
</dbReference>
<dbReference type="EMBL" id="OUNR01000001">
    <property type="protein sequence ID" value="SPP63347.1"/>
    <property type="molecule type" value="Genomic_DNA"/>
</dbReference>
<dbReference type="InterPro" id="IPR001789">
    <property type="entry name" value="Sig_transdc_resp-reg_receiver"/>
</dbReference>
<evidence type="ECO:0000256" key="3">
    <source>
        <dbReference type="ARBA" id="ARBA00023125"/>
    </source>
</evidence>
<organism evidence="8 9">
    <name type="scientific">Nitrospira lenta</name>
    <dbReference type="NCBI Taxonomy" id="1436998"/>
    <lineage>
        <taxon>Bacteria</taxon>
        <taxon>Pseudomonadati</taxon>
        <taxon>Nitrospirota</taxon>
        <taxon>Nitrospiria</taxon>
        <taxon>Nitrospirales</taxon>
        <taxon>Nitrospiraceae</taxon>
        <taxon>Nitrospira</taxon>
    </lineage>
</organism>
<keyword evidence="9" id="KW-1185">Reference proteome</keyword>
<dbReference type="SUPFAM" id="SSF52172">
    <property type="entry name" value="CheY-like"/>
    <property type="match status" value="1"/>
</dbReference>
<gene>
    <name evidence="8" type="ORF">NITLEN_10433</name>
</gene>
<keyword evidence="2" id="KW-0805">Transcription regulation</keyword>
<evidence type="ECO:0000313" key="8">
    <source>
        <dbReference type="EMBL" id="SPP63347.1"/>
    </source>
</evidence>
<dbReference type="SMART" id="SM00448">
    <property type="entry name" value="REC"/>
    <property type="match status" value="1"/>
</dbReference>
<sequence>MKILLVDDHALVRRGVAHVLREDLPDLTIVEKGTAQDAIEAAQAMPWDLVILDINLPDKSGLDALKDIKRVCPDLPVLILSLYPEAHYARRALKADAAGYLTKDTAPEEVTTAVKRILQGGRYVSAALAEQLAADLGTAFGEAHEPHETLSDRELEVLRLIGSGHTPTEVAEQLTLSIKTVSTYRARILEKLNLRTTAELIRFAVDHQLAK</sequence>
<evidence type="ECO:0000259" key="7">
    <source>
        <dbReference type="PROSITE" id="PS50110"/>
    </source>
</evidence>
<accession>A0A330L200</accession>
<dbReference type="CDD" id="cd06170">
    <property type="entry name" value="LuxR_C_like"/>
    <property type="match status" value="1"/>
</dbReference>
<feature type="modified residue" description="4-aspartylphosphate" evidence="5">
    <location>
        <position position="53"/>
    </location>
</feature>
<dbReference type="Pfam" id="PF00196">
    <property type="entry name" value="GerE"/>
    <property type="match status" value="1"/>
</dbReference>
<name>A0A330L200_9BACT</name>
<proteinExistence type="predicted"/>
<dbReference type="InParanoid" id="A0A330L200"/>
<evidence type="ECO:0000256" key="5">
    <source>
        <dbReference type="PROSITE-ProRule" id="PRU00169"/>
    </source>
</evidence>
<evidence type="ECO:0000313" key="9">
    <source>
        <dbReference type="Proteomes" id="UP000248168"/>
    </source>
</evidence>
<dbReference type="PROSITE" id="PS50043">
    <property type="entry name" value="HTH_LUXR_2"/>
    <property type="match status" value="1"/>
</dbReference>
<dbReference type="GO" id="GO:0006355">
    <property type="term" value="P:regulation of DNA-templated transcription"/>
    <property type="evidence" value="ECO:0007669"/>
    <property type="project" value="InterPro"/>
</dbReference>
<feature type="domain" description="HTH luxR-type" evidence="6">
    <location>
        <begin position="143"/>
        <end position="208"/>
    </location>
</feature>
<dbReference type="OrthoDB" id="9780153at2"/>
<dbReference type="Pfam" id="PF00072">
    <property type="entry name" value="Response_reg"/>
    <property type="match status" value="1"/>
</dbReference>
<dbReference type="PANTHER" id="PTHR43214">
    <property type="entry name" value="TWO-COMPONENT RESPONSE REGULATOR"/>
    <property type="match status" value="1"/>
</dbReference>
<evidence type="ECO:0000256" key="4">
    <source>
        <dbReference type="ARBA" id="ARBA00023163"/>
    </source>
</evidence>
<dbReference type="Gene3D" id="3.40.50.2300">
    <property type="match status" value="1"/>
</dbReference>
<dbReference type="GO" id="GO:0003677">
    <property type="term" value="F:DNA binding"/>
    <property type="evidence" value="ECO:0007669"/>
    <property type="project" value="UniProtKB-KW"/>
</dbReference>
<evidence type="ECO:0000256" key="2">
    <source>
        <dbReference type="ARBA" id="ARBA00023015"/>
    </source>
</evidence>
<dbReference type="InterPro" id="IPR039420">
    <property type="entry name" value="WalR-like"/>
</dbReference>
<evidence type="ECO:0000256" key="1">
    <source>
        <dbReference type="ARBA" id="ARBA00022553"/>
    </source>
</evidence>
<dbReference type="PANTHER" id="PTHR43214:SF41">
    <property type="entry name" value="NITRATE_NITRITE RESPONSE REGULATOR PROTEIN NARP"/>
    <property type="match status" value="1"/>
</dbReference>
<dbReference type="GO" id="GO:0000160">
    <property type="term" value="P:phosphorelay signal transduction system"/>
    <property type="evidence" value="ECO:0007669"/>
    <property type="project" value="InterPro"/>
</dbReference>
<dbReference type="InterPro" id="IPR000792">
    <property type="entry name" value="Tscrpt_reg_LuxR_C"/>
</dbReference>
<evidence type="ECO:0000259" key="6">
    <source>
        <dbReference type="PROSITE" id="PS50043"/>
    </source>
</evidence>